<keyword evidence="3" id="KW-1185">Reference proteome</keyword>
<gene>
    <name evidence="2" type="ORF">D9619_012327</name>
</gene>
<feature type="compositionally biased region" description="Polar residues" evidence="1">
    <location>
        <begin position="85"/>
        <end position="99"/>
    </location>
</feature>
<dbReference type="Proteomes" id="UP000567179">
    <property type="component" value="Unassembled WGS sequence"/>
</dbReference>
<feature type="region of interest" description="Disordered" evidence="1">
    <location>
        <begin position="85"/>
        <end position="106"/>
    </location>
</feature>
<dbReference type="AlphaFoldDB" id="A0A8H5ER76"/>
<proteinExistence type="predicted"/>
<evidence type="ECO:0000256" key="1">
    <source>
        <dbReference type="SAM" id="MobiDB-lite"/>
    </source>
</evidence>
<organism evidence="2 3">
    <name type="scientific">Psilocybe cf. subviscida</name>
    <dbReference type="NCBI Taxonomy" id="2480587"/>
    <lineage>
        <taxon>Eukaryota</taxon>
        <taxon>Fungi</taxon>
        <taxon>Dikarya</taxon>
        <taxon>Basidiomycota</taxon>
        <taxon>Agaricomycotina</taxon>
        <taxon>Agaricomycetes</taxon>
        <taxon>Agaricomycetidae</taxon>
        <taxon>Agaricales</taxon>
        <taxon>Agaricineae</taxon>
        <taxon>Strophariaceae</taxon>
        <taxon>Psilocybe</taxon>
    </lineage>
</organism>
<reference evidence="2 3" key="1">
    <citation type="journal article" date="2020" name="ISME J.">
        <title>Uncovering the hidden diversity of litter-decomposition mechanisms in mushroom-forming fungi.</title>
        <authorList>
            <person name="Floudas D."/>
            <person name="Bentzer J."/>
            <person name="Ahren D."/>
            <person name="Johansson T."/>
            <person name="Persson P."/>
            <person name="Tunlid A."/>
        </authorList>
    </citation>
    <scope>NUCLEOTIDE SEQUENCE [LARGE SCALE GENOMIC DNA]</scope>
    <source>
        <strain evidence="2 3">CBS 101986</strain>
    </source>
</reference>
<sequence>MPPAASPSPLRDQYQHYIPRFILRSFQDAQIRQSIASGAIELKSDYDRAYRVYHAATDDVDKYCKTSAEIHAMTARAMIKMKTLLSTPPHNNRSAQDRQSPGRVKGTDVVSQIKYDAATIGLTHWLAENRATFLKELIPRSLEILC</sequence>
<evidence type="ECO:0000313" key="3">
    <source>
        <dbReference type="Proteomes" id="UP000567179"/>
    </source>
</evidence>
<dbReference type="EMBL" id="JAACJJ010000059">
    <property type="protein sequence ID" value="KAF5309477.1"/>
    <property type="molecule type" value="Genomic_DNA"/>
</dbReference>
<protein>
    <submittedName>
        <fullName evidence="2">Uncharacterized protein</fullName>
    </submittedName>
</protein>
<evidence type="ECO:0000313" key="2">
    <source>
        <dbReference type="EMBL" id="KAF5309477.1"/>
    </source>
</evidence>
<name>A0A8H5ER76_9AGAR</name>
<comment type="caution">
    <text evidence="2">The sequence shown here is derived from an EMBL/GenBank/DDBJ whole genome shotgun (WGS) entry which is preliminary data.</text>
</comment>
<accession>A0A8H5ER76</accession>